<dbReference type="Proteomes" id="UP000198211">
    <property type="component" value="Unassembled WGS sequence"/>
</dbReference>
<gene>
    <name evidence="1" type="ORF">PHMEG_00013122</name>
</gene>
<evidence type="ECO:0000313" key="1">
    <source>
        <dbReference type="EMBL" id="OWZ13529.1"/>
    </source>
</evidence>
<evidence type="ECO:0000313" key="2">
    <source>
        <dbReference type="Proteomes" id="UP000198211"/>
    </source>
</evidence>
<protein>
    <submittedName>
        <fullName evidence="1">Uncharacterized protein</fullName>
    </submittedName>
</protein>
<keyword evidence="2" id="KW-1185">Reference proteome</keyword>
<sequence length="65" mass="7460">MSVEAWADVISNLCDTTQVVNPQMRYQYFLAGHRTRDVVYHCCLFAGEVTKKPNSEESMMQQMLG</sequence>
<dbReference type="EMBL" id="NBNE01001555">
    <property type="protein sequence ID" value="OWZ13529.1"/>
    <property type="molecule type" value="Genomic_DNA"/>
</dbReference>
<proteinExistence type="predicted"/>
<dbReference type="AlphaFoldDB" id="A0A225W8P6"/>
<reference evidence="2" key="1">
    <citation type="submission" date="2017-03" db="EMBL/GenBank/DDBJ databases">
        <title>Phytopthora megakarya and P. palmivora, two closely related causual agents of cacao black pod achieved similar genome size and gene model numbers by different mechanisms.</title>
        <authorList>
            <person name="Ali S."/>
            <person name="Shao J."/>
            <person name="Larry D.J."/>
            <person name="Kronmiller B."/>
            <person name="Shen D."/>
            <person name="Strem M.D."/>
            <person name="Melnick R.L."/>
            <person name="Guiltinan M.J."/>
            <person name="Tyler B.M."/>
            <person name="Meinhardt L.W."/>
            <person name="Bailey B.A."/>
        </authorList>
    </citation>
    <scope>NUCLEOTIDE SEQUENCE [LARGE SCALE GENOMIC DNA]</scope>
    <source>
        <strain evidence="2">zdho120</strain>
    </source>
</reference>
<comment type="caution">
    <text evidence="1">The sequence shown here is derived from an EMBL/GenBank/DDBJ whole genome shotgun (WGS) entry which is preliminary data.</text>
</comment>
<name>A0A225W8P6_9STRA</name>
<organism evidence="1 2">
    <name type="scientific">Phytophthora megakarya</name>
    <dbReference type="NCBI Taxonomy" id="4795"/>
    <lineage>
        <taxon>Eukaryota</taxon>
        <taxon>Sar</taxon>
        <taxon>Stramenopiles</taxon>
        <taxon>Oomycota</taxon>
        <taxon>Peronosporomycetes</taxon>
        <taxon>Peronosporales</taxon>
        <taxon>Peronosporaceae</taxon>
        <taxon>Phytophthora</taxon>
    </lineage>
</organism>
<accession>A0A225W8P6</accession>
<dbReference type="OrthoDB" id="119763at2759"/>